<evidence type="ECO:0000313" key="2">
    <source>
        <dbReference type="Proteomes" id="UP000580830"/>
    </source>
</evidence>
<accession>A0A832PM07</accession>
<dbReference type="RefSeq" id="WP_303730092.1">
    <property type="nucleotide sequence ID" value="NZ_DULP01000112.1"/>
</dbReference>
<dbReference type="AlphaFoldDB" id="A0A832PM07"/>
<reference evidence="1 2" key="1">
    <citation type="journal article" date="2020" name="Biotechnol. Biofuels">
        <title>New insights from the biogas microbiome by comprehensive genome-resolved metagenomics of nearly 1600 species originating from multiple anaerobic digesters.</title>
        <authorList>
            <person name="Campanaro S."/>
            <person name="Treu L."/>
            <person name="Rodriguez-R L.M."/>
            <person name="Kovalovszki A."/>
            <person name="Ziels R.M."/>
            <person name="Maus I."/>
            <person name="Zhu X."/>
            <person name="Kougias P.G."/>
            <person name="Basile A."/>
            <person name="Luo G."/>
            <person name="Schluter A."/>
            <person name="Konstantinidis K.T."/>
            <person name="Angelidaki I."/>
        </authorList>
    </citation>
    <scope>NUCLEOTIDE SEQUENCE [LARGE SCALE GENOMIC DNA]</scope>
    <source>
        <strain evidence="1">AS04akNAM_125</strain>
    </source>
</reference>
<sequence>MQIVAALGLLAGVFAFVPRDLLVLGVVWLVGQFDPSLAGTLLIGVLMMWS</sequence>
<comment type="caution">
    <text evidence="1">The sequence shown here is derived from an EMBL/GenBank/DDBJ whole genome shotgun (WGS) entry which is preliminary data.</text>
</comment>
<protein>
    <submittedName>
        <fullName evidence="1">Uncharacterized protein</fullName>
    </submittedName>
</protein>
<evidence type="ECO:0000313" key="1">
    <source>
        <dbReference type="EMBL" id="HHW34029.1"/>
    </source>
</evidence>
<gene>
    <name evidence="1" type="ORF">GXX24_07800</name>
</gene>
<dbReference type="EMBL" id="DULP01000112">
    <property type="protein sequence ID" value="HHW34029.1"/>
    <property type="molecule type" value="Genomic_DNA"/>
</dbReference>
<proteinExistence type="predicted"/>
<dbReference type="Proteomes" id="UP000580830">
    <property type="component" value="Unassembled WGS sequence"/>
</dbReference>
<organism evidence="1 2">
    <name type="scientific">Paracoccus solventivorans</name>
    <dbReference type="NCBI Taxonomy" id="53463"/>
    <lineage>
        <taxon>Bacteria</taxon>
        <taxon>Pseudomonadati</taxon>
        <taxon>Pseudomonadota</taxon>
        <taxon>Alphaproteobacteria</taxon>
        <taxon>Rhodobacterales</taxon>
        <taxon>Paracoccaceae</taxon>
        <taxon>Paracoccus</taxon>
    </lineage>
</organism>
<name>A0A832PM07_9RHOB</name>